<reference evidence="1 2" key="1">
    <citation type="submission" date="2021-06" db="EMBL/GenBank/DDBJ databases">
        <title>Caerostris extrusa draft genome.</title>
        <authorList>
            <person name="Kono N."/>
            <person name="Arakawa K."/>
        </authorList>
    </citation>
    <scope>NUCLEOTIDE SEQUENCE [LARGE SCALE GENOMIC DNA]</scope>
</reference>
<evidence type="ECO:0000313" key="2">
    <source>
        <dbReference type="Proteomes" id="UP001054945"/>
    </source>
</evidence>
<keyword evidence="2" id="KW-1185">Reference proteome</keyword>
<name>A0AAV4XB55_CAEEX</name>
<protein>
    <submittedName>
        <fullName evidence="1">Uncharacterized protein</fullName>
    </submittedName>
</protein>
<comment type="caution">
    <text evidence="1">The sequence shown here is derived from an EMBL/GenBank/DDBJ whole genome shotgun (WGS) entry which is preliminary data.</text>
</comment>
<organism evidence="1 2">
    <name type="scientific">Caerostris extrusa</name>
    <name type="common">Bark spider</name>
    <name type="synonym">Caerostris bankana</name>
    <dbReference type="NCBI Taxonomy" id="172846"/>
    <lineage>
        <taxon>Eukaryota</taxon>
        <taxon>Metazoa</taxon>
        <taxon>Ecdysozoa</taxon>
        <taxon>Arthropoda</taxon>
        <taxon>Chelicerata</taxon>
        <taxon>Arachnida</taxon>
        <taxon>Araneae</taxon>
        <taxon>Araneomorphae</taxon>
        <taxon>Entelegynae</taxon>
        <taxon>Araneoidea</taxon>
        <taxon>Araneidae</taxon>
        <taxon>Caerostris</taxon>
    </lineage>
</organism>
<proteinExistence type="predicted"/>
<sequence length="96" mass="10386">MSQFSKTLERLFPPAGAASLLVEEKFWEKQNLLGMKKAVALLLLMTGRGERALSGFGRLASLLQMGLSALSRRALCRHARSMEGCCSLPLDGGASF</sequence>
<gene>
    <name evidence="1" type="ORF">CEXT_791561</name>
</gene>
<dbReference type="AlphaFoldDB" id="A0AAV4XB55"/>
<dbReference type="EMBL" id="BPLR01017373">
    <property type="protein sequence ID" value="GIY91024.1"/>
    <property type="molecule type" value="Genomic_DNA"/>
</dbReference>
<accession>A0AAV4XB55</accession>
<evidence type="ECO:0000313" key="1">
    <source>
        <dbReference type="EMBL" id="GIY91024.1"/>
    </source>
</evidence>
<dbReference type="Proteomes" id="UP001054945">
    <property type="component" value="Unassembled WGS sequence"/>
</dbReference>